<dbReference type="STRING" id="230819.A0A5C3KUU0"/>
<protein>
    <submittedName>
        <fullName evidence="4">NAD(P)-binding protein</fullName>
    </submittedName>
</protein>
<comment type="similarity">
    <text evidence="1">Belongs to the short-chain dehydrogenases/reductases (SDR) family.</text>
</comment>
<dbReference type="PANTHER" id="PTHR24320:SF236">
    <property type="entry name" value="SHORT-CHAIN DEHYDROGENASE-RELATED"/>
    <property type="match status" value="1"/>
</dbReference>
<evidence type="ECO:0000313" key="4">
    <source>
        <dbReference type="EMBL" id="TFK24419.1"/>
    </source>
</evidence>
<sequence>MGIAWSMYTESYPPRSKFNVEDIPDLSGKVVIVTGGNTGIGKETAKALLLHNAKVYIGARSPEKAEEAIQDLKEQTGKEAFFLKLDLADLKSVKSGAEEYLSKEKELHILFNNAGVMVPPLDMLTTQGYDLQFGTNVLGHFYFTKLLLPILVSTAKASPSGNVRVVNTSSSASRVGKINFNTFKDSPARRKLSPTALYGQSKLGNVIFSNELARRYGDQGIISSSLNPGNIVTNLMRHLPNFVRKIVEFGIHPVTKGALTQLWAGTSDEGLKMNGKYLIPWARYGPQNPLGLDEALAKELWTWLDEQVQAV</sequence>
<keyword evidence="5" id="KW-1185">Reference proteome</keyword>
<gene>
    <name evidence="4" type="ORF">FA15DRAFT_669651</name>
</gene>
<dbReference type="Gene3D" id="3.40.50.720">
    <property type="entry name" value="NAD(P)-binding Rossmann-like Domain"/>
    <property type="match status" value="1"/>
</dbReference>
<dbReference type="CDD" id="cd05327">
    <property type="entry name" value="retinol-DH_like_SDR_c_like"/>
    <property type="match status" value="1"/>
</dbReference>
<evidence type="ECO:0000313" key="5">
    <source>
        <dbReference type="Proteomes" id="UP000307440"/>
    </source>
</evidence>
<organism evidence="4 5">
    <name type="scientific">Coprinopsis marcescibilis</name>
    <name type="common">Agaric fungus</name>
    <name type="synonym">Psathyrella marcescibilis</name>
    <dbReference type="NCBI Taxonomy" id="230819"/>
    <lineage>
        <taxon>Eukaryota</taxon>
        <taxon>Fungi</taxon>
        <taxon>Dikarya</taxon>
        <taxon>Basidiomycota</taxon>
        <taxon>Agaricomycotina</taxon>
        <taxon>Agaricomycetes</taxon>
        <taxon>Agaricomycetidae</taxon>
        <taxon>Agaricales</taxon>
        <taxon>Agaricineae</taxon>
        <taxon>Psathyrellaceae</taxon>
        <taxon>Coprinopsis</taxon>
    </lineage>
</organism>
<dbReference type="OrthoDB" id="191139at2759"/>
<keyword evidence="3" id="KW-0560">Oxidoreductase</keyword>
<evidence type="ECO:0000256" key="1">
    <source>
        <dbReference type="ARBA" id="ARBA00006484"/>
    </source>
</evidence>
<name>A0A5C3KUU0_COPMA</name>
<dbReference type="EMBL" id="ML210201">
    <property type="protein sequence ID" value="TFK24419.1"/>
    <property type="molecule type" value="Genomic_DNA"/>
</dbReference>
<dbReference type="SUPFAM" id="SSF51735">
    <property type="entry name" value="NAD(P)-binding Rossmann-fold domains"/>
    <property type="match status" value="1"/>
</dbReference>
<reference evidence="4 5" key="1">
    <citation type="journal article" date="2019" name="Nat. Ecol. Evol.">
        <title>Megaphylogeny resolves global patterns of mushroom evolution.</title>
        <authorList>
            <person name="Varga T."/>
            <person name="Krizsan K."/>
            <person name="Foldi C."/>
            <person name="Dima B."/>
            <person name="Sanchez-Garcia M."/>
            <person name="Sanchez-Ramirez S."/>
            <person name="Szollosi G.J."/>
            <person name="Szarkandi J.G."/>
            <person name="Papp V."/>
            <person name="Albert L."/>
            <person name="Andreopoulos W."/>
            <person name="Angelini C."/>
            <person name="Antonin V."/>
            <person name="Barry K.W."/>
            <person name="Bougher N.L."/>
            <person name="Buchanan P."/>
            <person name="Buyck B."/>
            <person name="Bense V."/>
            <person name="Catcheside P."/>
            <person name="Chovatia M."/>
            <person name="Cooper J."/>
            <person name="Damon W."/>
            <person name="Desjardin D."/>
            <person name="Finy P."/>
            <person name="Geml J."/>
            <person name="Haridas S."/>
            <person name="Hughes K."/>
            <person name="Justo A."/>
            <person name="Karasinski D."/>
            <person name="Kautmanova I."/>
            <person name="Kiss B."/>
            <person name="Kocsube S."/>
            <person name="Kotiranta H."/>
            <person name="LaButti K.M."/>
            <person name="Lechner B.E."/>
            <person name="Liimatainen K."/>
            <person name="Lipzen A."/>
            <person name="Lukacs Z."/>
            <person name="Mihaltcheva S."/>
            <person name="Morgado L.N."/>
            <person name="Niskanen T."/>
            <person name="Noordeloos M.E."/>
            <person name="Ohm R.A."/>
            <person name="Ortiz-Santana B."/>
            <person name="Ovrebo C."/>
            <person name="Racz N."/>
            <person name="Riley R."/>
            <person name="Savchenko A."/>
            <person name="Shiryaev A."/>
            <person name="Soop K."/>
            <person name="Spirin V."/>
            <person name="Szebenyi C."/>
            <person name="Tomsovsky M."/>
            <person name="Tulloss R.E."/>
            <person name="Uehling J."/>
            <person name="Grigoriev I.V."/>
            <person name="Vagvolgyi C."/>
            <person name="Papp T."/>
            <person name="Martin F.M."/>
            <person name="Miettinen O."/>
            <person name="Hibbett D.S."/>
            <person name="Nagy L.G."/>
        </authorList>
    </citation>
    <scope>NUCLEOTIDE SEQUENCE [LARGE SCALE GENOMIC DNA]</scope>
    <source>
        <strain evidence="4 5">CBS 121175</strain>
    </source>
</reference>
<dbReference type="PANTHER" id="PTHR24320">
    <property type="entry name" value="RETINOL DEHYDROGENASE"/>
    <property type="match status" value="1"/>
</dbReference>
<evidence type="ECO:0000256" key="3">
    <source>
        <dbReference type="ARBA" id="ARBA00023002"/>
    </source>
</evidence>
<dbReference type="AlphaFoldDB" id="A0A5C3KUU0"/>
<proteinExistence type="inferred from homology"/>
<dbReference type="Pfam" id="PF00106">
    <property type="entry name" value="adh_short"/>
    <property type="match status" value="1"/>
</dbReference>
<dbReference type="InterPro" id="IPR036291">
    <property type="entry name" value="NAD(P)-bd_dom_sf"/>
</dbReference>
<dbReference type="PRINTS" id="PR00081">
    <property type="entry name" value="GDHRDH"/>
</dbReference>
<evidence type="ECO:0000256" key="2">
    <source>
        <dbReference type="ARBA" id="ARBA00022857"/>
    </source>
</evidence>
<dbReference type="GO" id="GO:0016491">
    <property type="term" value="F:oxidoreductase activity"/>
    <property type="evidence" value="ECO:0007669"/>
    <property type="project" value="UniProtKB-KW"/>
</dbReference>
<dbReference type="Proteomes" id="UP000307440">
    <property type="component" value="Unassembled WGS sequence"/>
</dbReference>
<accession>A0A5C3KUU0</accession>
<dbReference type="InterPro" id="IPR002347">
    <property type="entry name" value="SDR_fam"/>
</dbReference>
<keyword evidence="2" id="KW-0521">NADP</keyword>